<dbReference type="AlphaFoldDB" id="A0AAP5FA26"/>
<feature type="transmembrane region" description="Helical" evidence="1">
    <location>
        <begin position="80"/>
        <end position="103"/>
    </location>
</feature>
<keyword evidence="1" id="KW-0812">Transmembrane</keyword>
<reference evidence="2" key="1">
    <citation type="submission" date="2023-07" db="EMBL/GenBank/DDBJ databases">
        <authorList>
            <person name="Shahid S."/>
            <person name="Akbar M.Y."/>
            <person name="Ajmal W."/>
            <person name="Ansari A."/>
            <person name="Ghazanfar S."/>
        </authorList>
    </citation>
    <scope>NUCLEOTIDE SEQUENCE</scope>
    <source>
        <strain evidence="2">NIGAB</strain>
    </source>
</reference>
<gene>
    <name evidence="2" type="ORF">Q0031_15035</name>
</gene>
<name>A0AAP5FA26_9GAMM</name>
<accession>A0AAP5FA26</accession>
<evidence type="ECO:0000313" key="3">
    <source>
        <dbReference type="Proteomes" id="UP001240529"/>
    </source>
</evidence>
<keyword evidence="1" id="KW-1133">Transmembrane helix</keyword>
<dbReference type="Proteomes" id="UP001240529">
    <property type="component" value="Unassembled WGS sequence"/>
</dbReference>
<evidence type="ECO:0000313" key="2">
    <source>
        <dbReference type="EMBL" id="MDQ7953095.1"/>
    </source>
</evidence>
<evidence type="ECO:0008006" key="4">
    <source>
        <dbReference type="Google" id="ProtNLM"/>
    </source>
</evidence>
<protein>
    <recommendedName>
        <fullName evidence="4">Prepilin-type N-terminal cleavage/methylation domain-containing protein</fullName>
    </recommendedName>
</protein>
<comment type="caution">
    <text evidence="2">The sequence shown here is derived from an EMBL/GenBank/DDBJ whole genome shotgun (WGS) entry which is preliminary data.</text>
</comment>
<dbReference type="RefSeq" id="WP_305730461.1">
    <property type="nucleotide sequence ID" value="NZ_JAUZEA010000007.1"/>
</dbReference>
<evidence type="ECO:0000256" key="1">
    <source>
        <dbReference type="SAM" id="Phobius"/>
    </source>
</evidence>
<keyword evidence="1" id="KW-0472">Membrane</keyword>
<organism evidence="2 3">
    <name type="scientific">Stenotrophomonas geniculata</name>
    <dbReference type="NCBI Taxonomy" id="86188"/>
    <lineage>
        <taxon>Bacteria</taxon>
        <taxon>Pseudomonadati</taxon>
        <taxon>Pseudomonadota</taxon>
        <taxon>Gammaproteobacteria</taxon>
        <taxon>Lysobacterales</taxon>
        <taxon>Lysobacteraceae</taxon>
        <taxon>Stenotrophomonas</taxon>
    </lineage>
</organism>
<dbReference type="EMBL" id="JAVIAC010000007">
    <property type="protein sequence ID" value="MDQ7953095.1"/>
    <property type="molecule type" value="Genomic_DNA"/>
</dbReference>
<dbReference type="Gene3D" id="3.30.1690.10">
    <property type="entry name" value="TcpA-like pilin"/>
    <property type="match status" value="1"/>
</dbReference>
<proteinExistence type="predicted"/>
<sequence>MKRPIRGDHNEKHPTSTFARSRCGELRHHARALAELWSFALPTLYIHGISCSCTDPMPHALEEDIGGRAGKDQAMRSRGFALVELSLVVGLAAIAGVGAWMAFGPTSAGTRIEQESAYLAQLANAVAADFAVAEGRYQSVSTASAVERVLAPSAWVVGKELNSRSLGSIELSPLNAGQGFRITATAVQANLCLGLVQSSARAFSEVHVNGVLVYSRRSLNHGALSESCAEGGEVAFDRR</sequence>